<evidence type="ECO:0000313" key="5">
    <source>
        <dbReference type="Proteomes" id="UP001146793"/>
    </source>
</evidence>
<keyword evidence="1" id="KW-0175">Coiled coil</keyword>
<sequence length="279" mass="33695">MGTKNSKRKNKSKKSKKFKKNTTEPKITLKKASKKYFVPTYEIYPSIRWSKRRIKKLIKKKKLAPIFHPEDDPTETFSIECLICNYFFPITNMTNCCEKPLCSECYLQILPFGIPNKPSSEKCPWCRHENFSITYNESLRDKFENEITLYQEDSKQKLELEKEASKNEREEFERQRSKTIRKLLEIKKKEEEEGKYEQLKIDQEKNEERERIKQLFLEQKKNQEQTDKENIERIQQLENTPYDPNNFITQFLRNNRELDLDQNGQLLNFLLQIENQQEN</sequence>
<feature type="compositionally biased region" description="Basic residues" evidence="2">
    <location>
        <begin position="1"/>
        <end position="20"/>
    </location>
</feature>
<organism evidence="3 5">
    <name type="scientific">Anaeramoeba flamelloides</name>
    <dbReference type="NCBI Taxonomy" id="1746091"/>
    <lineage>
        <taxon>Eukaryota</taxon>
        <taxon>Metamonada</taxon>
        <taxon>Anaeramoebidae</taxon>
        <taxon>Anaeramoeba</taxon>
    </lineage>
</organism>
<evidence type="ECO:0000313" key="3">
    <source>
        <dbReference type="EMBL" id="KAJ3433086.1"/>
    </source>
</evidence>
<feature type="coiled-coil region" evidence="1">
    <location>
        <begin position="150"/>
        <end position="240"/>
    </location>
</feature>
<dbReference type="EMBL" id="JAOAOG010000131">
    <property type="protein sequence ID" value="KAJ6246684.1"/>
    <property type="molecule type" value="Genomic_DNA"/>
</dbReference>
<name>A0AAV7YW94_9EUKA</name>
<proteinExistence type="predicted"/>
<reference evidence="4" key="1">
    <citation type="submission" date="2022-08" db="EMBL/GenBank/DDBJ databases">
        <title>Novel sulfate-reducing endosymbionts in the free-living metamonad Anaeramoeba.</title>
        <authorList>
            <person name="Jerlstrom-Hultqvist J."/>
            <person name="Cepicka I."/>
            <person name="Gallot-Lavallee L."/>
            <person name="Salas-Leiva D."/>
            <person name="Curtis B.A."/>
            <person name="Zahonova K."/>
            <person name="Pipaliya S."/>
            <person name="Dacks J."/>
            <person name="Roger A.J."/>
        </authorList>
    </citation>
    <scope>NUCLEOTIDE SEQUENCE</scope>
    <source>
        <strain evidence="4">Schooner1</strain>
    </source>
</reference>
<gene>
    <name evidence="3" type="ORF">M0812_22036</name>
    <name evidence="4" type="ORF">M0813_01934</name>
</gene>
<evidence type="ECO:0000313" key="6">
    <source>
        <dbReference type="Proteomes" id="UP001150062"/>
    </source>
</evidence>
<comment type="caution">
    <text evidence="3">The sequence shown here is derived from an EMBL/GenBank/DDBJ whole genome shotgun (WGS) entry which is preliminary data.</text>
</comment>
<accession>A0AAV7YW94</accession>
<evidence type="ECO:0000256" key="2">
    <source>
        <dbReference type="SAM" id="MobiDB-lite"/>
    </source>
</evidence>
<feature type="region of interest" description="Disordered" evidence="2">
    <location>
        <begin position="1"/>
        <end position="25"/>
    </location>
</feature>
<dbReference type="Proteomes" id="UP001146793">
    <property type="component" value="Unassembled WGS sequence"/>
</dbReference>
<dbReference type="PANTHER" id="PTHR31315:SF1">
    <property type="entry name" value="PROTEIN SIP5"/>
    <property type="match status" value="1"/>
</dbReference>
<evidence type="ECO:0000313" key="4">
    <source>
        <dbReference type="EMBL" id="KAJ6246684.1"/>
    </source>
</evidence>
<dbReference type="PANTHER" id="PTHR31315">
    <property type="entry name" value="PROTEIN SIP5"/>
    <property type="match status" value="1"/>
</dbReference>
<dbReference type="GO" id="GO:0005737">
    <property type="term" value="C:cytoplasm"/>
    <property type="evidence" value="ECO:0007669"/>
    <property type="project" value="TreeGrafter"/>
</dbReference>
<protein>
    <submittedName>
        <fullName evidence="3">Protein sip5</fullName>
    </submittedName>
</protein>
<evidence type="ECO:0000256" key="1">
    <source>
        <dbReference type="SAM" id="Coils"/>
    </source>
</evidence>
<dbReference type="EMBL" id="JANTQA010000047">
    <property type="protein sequence ID" value="KAJ3433086.1"/>
    <property type="molecule type" value="Genomic_DNA"/>
</dbReference>
<keyword evidence="6" id="KW-1185">Reference proteome</keyword>
<reference evidence="3" key="2">
    <citation type="submission" date="2022-08" db="EMBL/GenBank/DDBJ databases">
        <title>Novel sulphate-reducing endosymbionts in the free-living metamonad Anaeramoeba.</title>
        <authorList>
            <person name="Jerlstrom-Hultqvist J."/>
            <person name="Cepicka I."/>
            <person name="Gallot-Lavallee L."/>
            <person name="Salas-Leiva D."/>
            <person name="Curtis B.A."/>
            <person name="Zahonova K."/>
            <person name="Pipaliya S."/>
            <person name="Dacks J."/>
            <person name="Roger A.J."/>
        </authorList>
    </citation>
    <scope>NUCLEOTIDE SEQUENCE</scope>
    <source>
        <strain evidence="3">Busselton2</strain>
    </source>
</reference>
<dbReference type="Proteomes" id="UP001150062">
    <property type="component" value="Unassembled WGS sequence"/>
</dbReference>
<dbReference type="AlphaFoldDB" id="A0AAV7YW94"/>
<dbReference type="InterPro" id="IPR039301">
    <property type="entry name" value="Sip5/DA2"/>
</dbReference>